<keyword evidence="3" id="KW-1185">Reference proteome</keyword>
<gene>
    <name evidence="2" type="ORF">I7412_02420</name>
</gene>
<dbReference type="SUPFAM" id="SSF51735">
    <property type="entry name" value="NAD(P)-binding Rossmann-fold domains"/>
    <property type="match status" value="1"/>
</dbReference>
<dbReference type="AlphaFoldDB" id="A0A937REP6"/>
<name>A0A937REP6_9ACTN</name>
<evidence type="ECO:0000313" key="2">
    <source>
        <dbReference type="EMBL" id="MBL7626049.1"/>
    </source>
</evidence>
<dbReference type="Pfam" id="PF00106">
    <property type="entry name" value="adh_short"/>
    <property type="match status" value="1"/>
</dbReference>
<reference evidence="2" key="1">
    <citation type="submission" date="2020-12" db="EMBL/GenBank/DDBJ databases">
        <title>Genomic characterization of non-nitrogen-fixing Frankia strains.</title>
        <authorList>
            <person name="Carlos-Shanley C."/>
            <person name="Guerra T."/>
            <person name="Hahn D."/>
        </authorList>
    </citation>
    <scope>NUCLEOTIDE SEQUENCE</scope>
    <source>
        <strain evidence="2">CN6</strain>
    </source>
</reference>
<dbReference type="PANTHER" id="PTHR42760">
    <property type="entry name" value="SHORT-CHAIN DEHYDROGENASES/REDUCTASES FAMILY MEMBER"/>
    <property type="match status" value="1"/>
</dbReference>
<dbReference type="RefSeq" id="WP_203001803.1">
    <property type="nucleotide sequence ID" value="NZ_JADWYU010000146.1"/>
</dbReference>
<evidence type="ECO:0000256" key="1">
    <source>
        <dbReference type="ARBA" id="ARBA00006484"/>
    </source>
</evidence>
<dbReference type="InterPro" id="IPR036291">
    <property type="entry name" value="NAD(P)-bd_dom_sf"/>
</dbReference>
<dbReference type="InterPro" id="IPR002347">
    <property type="entry name" value="SDR_fam"/>
</dbReference>
<sequence>MVKTAVITGGAGGMGLATAKILGRDHRVIISDVNQERLDEAVTELKTLDVDADGVRCDITDRQSVDALFARAGEAGEVAAVVHTAGVSPQMGSAETIVRINALGTVHVTEAALAIADAGFALVNVASIAGHMVPGFIVPKRAYRLALTDHATFTRKLTAAASRGPASMRPGSAYSISKNFVIWYSQRQAASFGAKGARILSVSPGSFDTAMGRLEEQSGAGKLLDYAALKRFGAPEEIAELLAFCVSGRPGYLTGTDILCDGGTRAGLGLKGMIAMARST</sequence>
<dbReference type="GO" id="GO:0016616">
    <property type="term" value="F:oxidoreductase activity, acting on the CH-OH group of donors, NAD or NADP as acceptor"/>
    <property type="evidence" value="ECO:0007669"/>
    <property type="project" value="TreeGrafter"/>
</dbReference>
<dbReference type="PRINTS" id="PR00081">
    <property type="entry name" value="GDHRDH"/>
</dbReference>
<dbReference type="GO" id="GO:0048038">
    <property type="term" value="F:quinone binding"/>
    <property type="evidence" value="ECO:0007669"/>
    <property type="project" value="TreeGrafter"/>
</dbReference>
<comment type="caution">
    <text evidence="2">The sequence shown here is derived from an EMBL/GenBank/DDBJ whole genome shotgun (WGS) entry which is preliminary data.</text>
</comment>
<dbReference type="GO" id="GO:0006633">
    <property type="term" value="P:fatty acid biosynthetic process"/>
    <property type="evidence" value="ECO:0007669"/>
    <property type="project" value="TreeGrafter"/>
</dbReference>
<protein>
    <submittedName>
        <fullName evidence="2">SDR family oxidoreductase</fullName>
    </submittedName>
</protein>
<evidence type="ECO:0000313" key="3">
    <source>
        <dbReference type="Proteomes" id="UP000604475"/>
    </source>
</evidence>
<comment type="similarity">
    <text evidence="1">Belongs to the short-chain dehydrogenases/reductases (SDR) family.</text>
</comment>
<proteinExistence type="inferred from homology"/>
<accession>A0A937REP6</accession>
<dbReference type="EMBL" id="JAEACQ010000122">
    <property type="protein sequence ID" value="MBL7626049.1"/>
    <property type="molecule type" value="Genomic_DNA"/>
</dbReference>
<dbReference type="PANTHER" id="PTHR42760:SF45">
    <property type="entry name" value="SHORT CHAIN DEHYDROGENASE_REDUCTASE FAMILY PROTEIN, PUTATIVE (AFU_ORTHOLOGUE AFUA_3G09150)-RELATED"/>
    <property type="match status" value="1"/>
</dbReference>
<organism evidence="2 3">
    <name type="scientific">Frankia nepalensis</name>
    <dbReference type="NCBI Taxonomy" id="1836974"/>
    <lineage>
        <taxon>Bacteria</taxon>
        <taxon>Bacillati</taxon>
        <taxon>Actinomycetota</taxon>
        <taxon>Actinomycetes</taxon>
        <taxon>Frankiales</taxon>
        <taxon>Frankiaceae</taxon>
        <taxon>Frankia</taxon>
    </lineage>
</organism>
<dbReference type="Proteomes" id="UP000604475">
    <property type="component" value="Unassembled WGS sequence"/>
</dbReference>
<dbReference type="CDD" id="cd05233">
    <property type="entry name" value="SDR_c"/>
    <property type="match status" value="1"/>
</dbReference>
<dbReference type="Pfam" id="PF13561">
    <property type="entry name" value="adh_short_C2"/>
    <property type="match status" value="1"/>
</dbReference>
<dbReference type="Gene3D" id="3.40.50.720">
    <property type="entry name" value="NAD(P)-binding Rossmann-like Domain"/>
    <property type="match status" value="1"/>
</dbReference>